<gene>
    <name evidence="2" type="ORF">ACFPIJ_00415</name>
</gene>
<name>A0ABV9VL65_9ACTN</name>
<dbReference type="Proteomes" id="UP001595912">
    <property type="component" value="Unassembled WGS sequence"/>
</dbReference>
<evidence type="ECO:0000313" key="2">
    <source>
        <dbReference type="EMBL" id="MFC4996290.1"/>
    </source>
</evidence>
<evidence type="ECO:0000256" key="1">
    <source>
        <dbReference type="SAM" id="MobiDB-lite"/>
    </source>
</evidence>
<feature type="region of interest" description="Disordered" evidence="1">
    <location>
        <begin position="49"/>
        <end position="83"/>
    </location>
</feature>
<keyword evidence="3" id="KW-1185">Reference proteome</keyword>
<sequence length="230" mass="25540">MLFRYSVAPLGWRLPKPVTRAAWAAWADDDSNLRQEMLRDAQWQARARGAPSTLVTLPSGDPTVPGYDTPDMDAQPEGSTERARRRRMLADRVYAEMLATPLGRGYRGSALLMSTSLPSSVEEAPGALTALRKTPAVVANARRGEVRSDSGPGGLLMRVHGPTWSLVFRLTPYLRPVLVFVDEVPEFCWQVDDDADARDLITDMVNGVIRALSRYDIRGGDKYPDRLRLT</sequence>
<reference evidence="3" key="1">
    <citation type="journal article" date="2019" name="Int. J. Syst. Evol. Microbiol.">
        <title>The Global Catalogue of Microorganisms (GCM) 10K type strain sequencing project: providing services to taxonomists for standard genome sequencing and annotation.</title>
        <authorList>
            <consortium name="The Broad Institute Genomics Platform"/>
            <consortium name="The Broad Institute Genome Sequencing Center for Infectious Disease"/>
            <person name="Wu L."/>
            <person name="Ma J."/>
        </authorList>
    </citation>
    <scope>NUCLEOTIDE SEQUENCE [LARGE SCALE GENOMIC DNA]</scope>
    <source>
        <strain evidence="3">CGMCC 4.7152</strain>
    </source>
</reference>
<evidence type="ECO:0000313" key="3">
    <source>
        <dbReference type="Proteomes" id="UP001595912"/>
    </source>
</evidence>
<proteinExistence type="predicted"/>
<protein>
    <submittedName>
        <fullName evidence="2">Uncharacterized protein</fullName>
    </submittedName>
</protein>
<organism evidence="2 3">
    <name type="scientific">Dactylosporangium cerinum</name>
    <dbReference type="NCBI Taxonomy" id="1434730"/>
    <lineage>
        <taxon>Bacteria</taxon>
        <taxon>Bacillati</taxon>
        <taxon>Actinomycetota</taxon>
        <taxon>Actinomycetes</taxon>
        <taxon>Micromonosporales</taxon>
        <taxon>Micromonosporaceae</taxon>
        <taxon>Dactylosporangium</taxon>
    </lineage>
</organism>
<comment type="caution">
    <text evidence="2">The sequence shown here is derived from an EMBL/GenBank/DDBJ whole genome shotgun (WGS) entry which is preliminary data.</text>
</comment>
<accession>A0ABV9VL65</accession>
<dbReference type="RefSeq" id="WP_380112486.1">
    <property type="nucleotide sequence ID" value="NZ_JBHSIU010000001.1"/>
</dbReference>
<dbReference type="EMBL" id="JBHSIU010000001">
    <property type="protein sequence ID" value="MFC4996290.1"/>
    <property type="molecule type" value="Genomic_DNA"/>
</dbReference>